<organism evidence="9">
    <name type="scientific">Anopheles darlingi</name>
    <name type="common">Mosquito</name>
    <dbReference type="NCBI Taxonomy" id="43151"/>
    <lineage>
        <taxon>Eukaryota</taxon>
        <taxon>Metazoa</taxon>
        <taxon>Ecdysozoa</taxon>
        <taxon>Arthropoda</taxon>
        <taxon>Hexapoda</taxon>
        <taxon>Insecta</taxon>
        <taxon>Pterygota</taxon>
        <taxon>Neoptera</taxon>
        <taxon>Endopterygota</taxon>
        <taxon>Diptera</taxon>
        <taxon>Nematocera</taxon>
        <taxon>Culicoidea</taxon>
        <taxon>Culicidae</taxon>
        <taxon>Anophelinae</taxon>
        <taxon>Anopheles</taxon>
    </lineage>
</organism>
<protein>
    <recommendedName>
        <fullName evidence="12">Odorant-binding protein</fullName>
    </recommendedName>
</protein>
<comment type="subcellular location">
    <subcellularLocation>
        <location evidence="1">Secreted</location>
    </subcellularLocation>
</comment>
<evidence type="ECO:0000256" key="4">
    <source>
        <dbReference type="ARBA" id="ARBA00022525"/>
    </source>
</evidence>
<evidence type="ECO:0000256" key="1">
    <source>
        <dbReference type="ARBA" id="ARBA00004613"/>
    </source>
</evidence>
<evidence type="ECO:0000256" key="5">
    <source>
        <dbReference type="ARBA" id="ARBA00022606"/>
    </source>
</evidence>
<reference evidence="10" key="4">
    <citation type="submission" date="2015-06" db="UniProtKB">
        <authorList>
            <consortium name="EnsemblMetazoa"/>
        </authorList>
    </citation>
    <scope>IDENTIFICATION</scope>
</reference>
<feature type="chain" id="PRO_5010155835" description="Odorant-binding protein" evidence="8">
    <location>
        <begin position="22"/>
        <end position="169"/>
    </location>
</feature>
<dbReference type="Gene3D" id="1.10.238.270">
    <property type="match status" value="1"/>
</dbReference>
<evidence type="ECO:0000313" key="9">
    <source>
        <dbReference type="EMBL" id="ETN65529.1"/>
    </source>
</evidence>
<dbReference type="EMBL" id="ADMH02000632">
    <property type="protein sequence ID" value="ETN65529.1"/>
    <property type="molecule type" value="Genomic_DNA"/>
</dbReference>
<keyword evidence="3" id="KW-0813">Transport</keyword>
<dbReference type="Proteomes" id="UP000000673">
    <property type="component" value="Unassembled WGS sequence"/>
</dbReference>
<proteinExistence type="inferred from homology"/>
<evidence type="ECO:0000256" key="8">
    <source>
        <dbReference type="SAM" id="SignalP"/>
    </source>
</evidence>
<reference evidence="9 11" key="1">
    <citation type="journal article" date="2010" name="BMC Genomics">
        <title>Combination of measures distinguishes pre-miRNAs from other stem-loops in the genome of the newly sequenced Anopheles darlingi.</title>
        <authorList>
            <person name="Mendes N.D."/>
            <person name="Freitas A.T."/>
            <person name="Vasconcelos A.T."/>
            <person name="Sagot M.F."/>
        </authorList>
    </citation>
    <scope>NUCLEOTIDE SEQUENCE</scope>
</reference>
<dbReference type="HOGENOM" id="CLU_1579808_0_0_1"/>
<dbReference type="GO" id="GO:0005576">
    <property type="term" value="C:extracellular region"/>
    <property type="evidence" value="ECO:0007669"/>
    <property type="project" value="UniProtKB-SubCell"/>
</dbReference>
<keyword evidence="5" id="KW-0716">Sensory transduction</keyword>
<dbReference type="InterPro" id="IPR052295">
    <property type="entry name" value="Odorant-binding_protein"/>
</dbReference>
<dbReference type="PANTHER" id="PTHR21066">
    <property type="entry name" value="ODORANT-BINDING PROTEIN 59A-RELATED"/>
    <property type="match status" value="1"/>
</dbReference>
<reference evidence="9" key="3">
    <citation type="journal article" date="2013" name="Nucleic Acids Res.">
        <title>The genome of Anopheles darlingi, the main neotropical malaria vector.</title>
        <authorList>
            <person name="Marinotti O."/>
            <person name="Cerqueira G.C."/>
            <person name="de Almeida L.G."/>
            <person name="Ferro M.I."/>
            <person name="Loreto E.L."/>
            <person name="Zaha A."/>
            <person name="Teixeira S.M."/>
            <person name="Wespiser A.R."/>
            <person name="Almeida E Silva A."/>
            <person name="Schlindwein A.D."/>
            <person name="Pacheco A.C."/>
            <person name="Silva A.L."/>
            <person name="Graveley B.R."/>
            <person name="Walenz B.P."/>
            <person name="Lima Bde A."/>
            <person name="Ribeiro C.A."/>
            <person name="Nunes-Silva C.G."/>
            <person name="de Carvalho C.R."/>
            <person name="Soares C.M."/>
            <person name="de Menezes C.B."/>
            <person name="Matiolli C."/>
            <person name="Caffrey D."/>
            <person name="Araujo D.A."/>
            <person name="de Oliveira D.M."/>
            <person name="Golenbock D."/>
            <person name="Grisard E.C."/>
            <person name="Fantinatti-Garboggini F."/>
            <person name="de Carvalho F.M."/>
            <person name="Barcellos F.G."/>
            <person name="Prosdocimi F."/>
            <person name="May G."/>
            <person name="Azevedo Junior G.M."/>
            <person name="Guimaraes G.M."/>
            <person name="Goldman G.H."/>
            <person name="Padilha I.Q."/>
            <person name="Batista Jda S."/>
            <person name="Ferro J.A."/>
            <person name="Ribeiro J.M."/>
            <person name="Fietto J.L."/>
            <person name="Dabbas K.M."/>
            <person name="Cerdeira L."/>
            <person name="Agnez-Lima L.F."/>
            <person name="Brocchi M."/>
            <person name="de Carvalho M.O."/>
            <person name="Teixeira Mde M."/>
            <person name="Diniz Maia Mde M."/>
            <person name="Goldman M.H."/>
            <person name="Cruz Schneider M.P."/>
            <person name="Felipe M.S."/>
            <person name="Hungria M."/>
            <person name="Nicolas M.F."/>
            <person name="Pereira M."/>
            <person name="Montes M.A."/>
            <person name="Cantao M.E."/>
            <person name="Vincentz M."/>
            <person name="Rafael M.S."/>
            <person name="Silverman N."/>
            <person name="Stoco P.H."/>
            <person name="Souza R.C."/>
            <person name="Vicentini R."/>
            <person name="Gazzinelli R.T."/>
            <person name="Neves Rde O."/>
            <person name="Silva R."/>
            <person name="Astolfi-Filho S."/>
            <person name="Maciel T.E."/>
            <person name="Urmenyi T.P."/>
            <person name="Tadei W.P."/>
            <person name="Camargo E.P."/>
            <person name="de Vasconcelos A.T."/>
        </authorList>
    </citation>
    <scope>NUCLEOTIDE SEQUENCE</scope>
</reference>
<reference evidence="9" key="2">
    <citation type="submission" date="2010-05" db="EMBL/GenBank/DDBJ databases">
        <authorList>
            <person name="Almeida L.G."/>
            <person name="Nicolas M.F."/>
            <person name="Souza R.C."/>
            <person name="Vasconcelos A.T.R."/>
        </authorList>
    </citation>
    <scope>NUCLEOTIDE SEQUENCE</scope>
</reference>
<accession>W5JS10</accession>
<keyword evidence="7" id="KW-1015">Disulfide bond</keyword>
<evidence type="ECO:0008006" key="12">
    <source>
        <dbReference type="Google" id="ProtNLM"/>
    </source>
</evidence>
<dbReference type="EnsemblMetazoa" id="ADAC002721-RA">
    <property type="protein sequence ID" value="ADAC002721-PA"/>
    <property type="gene ID" value="ADAC002721"/>
</dbReference>
<evidence type="ECO:0000256" key="6">
    <source>
        <dbReference type="ARBA" id="ARBA00022725"/>
    </source>
</evidence>
<keyword evidence="11" id="KW-1185">Reference proteome</keyword>
<sequence>MLQRVLLVVFLLVMIIIQSSAIVDFNIDGNPDSDAQVCCKVEHSFPREAFAECAEQLKLNLSVNITNDQLMCLHKCYYERIGMFEGTKIFAAQYQRYAQSLDVQLKEAFERAIPLCASFTLNALKSSRMLSQLTCTPVPYLFNRCLAEVGIAMCPKERRIIELSSTSME</sequence>
<dbReference type="GO" id="GO:0005549">
    <property type="term" value="F:odorant binding"/>
    <property type="evidence" value="ECO:0007669"/>
    <property type="project" value="InterPro"/>
</dbReference>
<dbReference type="OMA" id="SDAQVCC"/>
<keyword evidence="6" id="KW-0552">Olfaction</keyword>
<dbReference type="VEuPathDB" id="VectorBase:ADAC002721"/>
<feature type="signal peptide" evidence="8">
    <location>
        <begin position="1"/>
        <end position="21"/>
    </location>
</feature>
<dbReference type="AlphaFoldDB" id="W5JS10"/>
<evidence type="ECO:0000256" key="7">
    <source>
        <dbReference type="ARBA" id="ARBA00023157"/>
    </source>
</evidence>
<dbReference type="SUPFAM" id="SSF47565">
    <property type="entry name" value="Insect pheromone/odorant-binding proteins"/>
    <property type="match status" value="1"/>
</dbReference>
<evidence type="ECO:0000313" key="10">
    <source>
        <dbReference type="EnsemblMetazoa" id="ADAC002721-PA"/>
    </source>
</evidence>
<dbReference type="PANTHER" id="PTHR21066:SF3">
    <property type="entry name" value="IP02236P"/>
    <property type="match status" value="1"/>
</dbReference>
<dbReference type="eggNOG" id="ENOG502T8WP">
    <property type="taxonomic scope" value="Eukaryota"/>
</dbReference>
<dbReference type="STRING" id="43151.W5JS10"/>
<keyword evidence="8" id="KW-0732">Signal</keyword>
<dbReference type="GO" id="GO:0007608">
    <property type="term" value="P:sensory perception of smell"/>
    <property type="evidence" value="ECO:0007669"/>
    <property type="project" value="UniProtKB-KW"/>
</dbReference>
<name>W5JS10_ANODA</name>
<keyword evidence="4" id="KW-0964">Secreted</keyword>
<evidence type="ECO:0000256" key="2">
    <source>
        <dbReference type="ARBA" id="ARBA00008098"/>
    </source>
</evidence>
<comment type="similarity">
    <text evidence="2">Belongs to the PBP/GOBP family.</text>
</comment>
<evidence type="ECO:0000256" key="3">
    <source>
        <dbReference type="ARBA" id="ARBA00022448"/>
    </source>
</evidence>
<evidence type="ECO:0000313" key="11">
    <source>
        <dbReference type="Proteomes" id="UP000000673"/>
    </source>
</evidence>
<dbReference type="InterPro" id="IPR036728">
    <property type="entry name" value="PBP_GOBP_sf"/>
</dbReference>
<gene>
    <name evidence="9" type="ORF">AND_002721</name>
</gene>